<evidence type="ECO:0000313" key="2">
    <source>
        <dbReference type="Proteomes" id="UP000278288"/>
    </source>
</evidence>
<gene>
    <name evidence="1" type="ORF">EG343_24205</name>
</gene>
<protein>
    <submittedName>
        <fullName evidence="1">Uncharacterized protein</fullName>
    </submittedName>
</protein>
<organism evidence="1 2">
    <name type="scientific">Chryseobacterium nakagawai</name>
    <dbReference type="NCBI Taxonomy" id="1241982"/>
    <lineage>
        <taxon>Bacteria</taxon>
        <taxon>Pseudomonadati</taxon>
        <taxon>Bacteroidota</taxon>
        <taxon>Flavobacteriia</taxon>
        <taxon>Flavobacteriales</taxon>
        <taxon>Weeksellaceae</taxon>
        <taxon>Chryseobacterium group</taxon>
        <taxon>Chryseobacterium</taxon>
    </lineage>
</organism>
<name>A0AAD0YRL8_CHRNA</name>
<dbReference type="Proteomes" id="UP000278288">
    <property type="component" value="Chromosome"/>
</dbReference>
<keyword evidence="2" id="KW-1185">Reference proteome</keyword>
<dbReference type="EMBL" id="CP033923">
    <property type="protein sequence ID" value="AZA93489.1"/>
    <property type="molecule type" value="Genomic_DNA"/>
</dbReference>
<sequence>MTLNVDFLKKKPNDKKETQINIKKFKVWLLVQKKREAIKASFFYDVWARIITNYFVFYTK</sequence>
<accession>A0AAD0YRL8</accession>
<dbReference type="AlphaFoldDB" id="A0AAD0YRL8"/>
<reference evidence="1 2" key="1">
    <citation type="submission" date="2018-11" db="EMBL/GenBank/DDBJ databases">
        <title>Proposal to divide the Flavobacteriaceae and reorganize its genera based on Amino Acid Identity values calculated from whole genome sequences.</title>
        <authorList>
            <person name="Nicholson A.C."/>
            <person name="Gulvik C.A."/>
            <person name="Whitney A.M."/>
            <person name="Humrighouse B.W."/>
            <person name="Bell M."/>
            <person name="Holmes B."/>
            <person name="Steigerwalt A.G."/>
            <person name="Villarma A."/>
            <person name="Sheth M."/>
            <person name="Batra D."/>
            <person name="Pryor J."/>
            <person name="Bernardet J.-F."/>
            <person name="Hugo C."/>
            <person name="Kampfer P."/>
            <person name="Newman J."/>
            <person name="McQuiston J.R."/>
        </authorList>
    </citation>
    <scope>NUCLEOTIDE SEQUENCE [LARGE SCALE GENOMIC DNA]</scope>
    <source>
        <strain evidence="1 2">G0041</strain>
    </source>
</reference>
<proteinExistence type="predicted"/>
<dbReference type="KEGG" id="cnk:EG343_24205"/>
<evidence type="ECO:0000313" key="1">
    <source>
        <dbReference type="EMBL" id="AZA93489.1"/>
    </source>
</evidence>